<dbReference type="GO" id="GO:0005886">
    <property type="term" value="C:plasma membrane"/>
    <property type="evidence" value="ECO:0007669"/>
    <property type="project" value="TreeGrafter"/>
</dbReference>
<sequence length="195" mass="22216">MVASLTLSMVMMAGCNDVKTYCAAQVFYYVGYNGIDFTLTIFIADTTQLKNRAWWIAFSSSPWIATVWAYGPAAQSVLNTIGFRWGFGIWAMIFPIICISLFGLFYYYQKKAENQGLIQKIDSGRTWTESFIYYCREFDVIGLLLIAAVLALFLLTFSLYSYQKGEWKSSLVICFIIFSGLLIIAFALYEMYLAP</sequence>
<dbReference type="EMBL" id="PQXK01000150">
    <property type="protein sequence ID" value="TGO35658.1"/>
    <property type="molecule type" value="Genomic_DNA"/>
</dbReference>
<dbReference type="SUPFAM" id="SSF103473">
    <property type="entry name" value="MFS general substrate transporter"/>
    <property type="match status" value="1"/>
</dbReference>
<accession>A0A4Z1GHI0</accession>
<keyword evidence="4 5" id="KW-0472">Membrane</keyword>
<evidence type="ECO:0000256" key="3">
    <source>
        <dbReference type="ARBA" id="ARBA00022989"/>
    </source>
</evidence>
<keyword evidence="8" id="KW-1185">Reference proteome</keyword>
<feature type="chain" id="PRO_5021325507" description="Major facilitator superfamily (MFS) profile domain-containing protein" evidence="6">
    <location>
        <begin position="16"/>
        <end position="195"/>
    </location>
</feature>
<evidence type="ECO:0008006" key="9">
    <source>
        <dbReference type="Google" id="ProtNLM"/>
    </source>
</evidence>
<dbReference type="Gene3D" id="1.20.1250.20">
    <property type="entry name" value="MFS general substrate transporter like domains"/>
    <property type="match status" value="1"/>
</dbReference>
<dbReference type="Proteomes" id="UP000297814">
    <property type="component" value="Unassembled WGS sequence"/>
</dbReference>
<dbReference type="InterPro" id="IPR036259">
    <property type="entry name" value="MFS_trans_sf"/>
</dbReference>
<feature type="transmembrane region" description="Helical" evidence="5">
    <location>
        <begin position="25"/>
        <end position="44"/>
    </location>
</feature>
<proteinExistence type="predicted"/>
<protein>
    <recommendedName>
        <fullName evidence="9">Major facilitator superfamily (MFS) profile domain-containing protein</fullName>
    </recommendedName>
</protein>
<name>A0A4Z1GHI0_9HELO</name>
<keyword evidence="2 5" id="KW-0812">Transmembrane</keyword>
<feature type="transmembrane region" description="Helical" evidence="5">
    <location>
        <begin position="83"/>
        <end position="108"/>
    </location>
</feature>
<comment type="subcellular location">
    <subcellularLocation>
        <location evidence="1">Membrane</location>
        <topology evidence="1">Multi-pass membrane protein</topology>
    </subcellularLocation>
</comment>
<keyword evidence="3 5" id="KW-1133">Transmembrane helix</keyword>
<feature type="signal peptide" evidence="6">
    <location>
        <begin position="1"/>
        <end position="15"/>
    </location>
</feature>
<feature type="transmembrane region" description="Helical" evidence="5">
    <location>
        <begin position="53"/>
        <end position="71"/>
    </location>
</feature>
<feature type="transmembrane region" description="Helical" evidence="5">
    <location>
        <begin position="140"/>
        <end position="163"/>
    </location>
</feature>
<dbReference type="AlphaFoldDB" id="A0A4Z1GHI0"/>
<evidence type="ECO:0000313" key="8">
    <source>
        <dbReference type="Proteomes" id="UP000297814"/>
    </source>
</evidence>
<dbReference type="PANTHER" id="PTHR23501">
    <property type="entry name" value="MAJOR FACILITATOR SUPERFAMILY"/>
    <property type="match status" value="1"/>
</dbReference>
<evidence type="ECO:0000256" key="2">
    <source>
        <dbReference type="ARBA" id="ARBA00022692"/>
    </source>
</evidence>
<reference evidence="7 8" key="1">
    <citation type="submission" date="2017-12" db="EMBL/GenBank/DDBJ databases">
        <title>Comparative genomics of Botrytis spp.</title>
        <authorList>
            <person name="Valero-Jimenez C.A."/>
            <person name="Tapia P."/>
            <person name="Veloso J."/>
            <person name="Silva-Moreno E."/>
            <person name="Staats M."/>
            <person name="Valdes J.H."/>
            <person name="Van Kan J.A.L."/>
        </authorList>
    </citation>
    <scope>NUCLEOTIDE SEQUENCE [LARGE SCALE GENOMIC DNA]</scope>
    <source>
        <strain evidence="7 8">Bh0001</strain>
    </source>
</reference>
<evidence type="ECO:0000313" key="7">
    <source>
        <dbReference type="EMBL" id="TGO35658.1"/>
    </source>
</evidence>
<evidence type="ECO:0000256" key="5">
    <source>
        <dbReference type="SAM" id="Phobius"/>
    </source>
</evidence>
<evidence type="ECO:0000256" key="1">
    <source>
        <dbReference type="ARBA" id="ARBA00004141"/>
    </source>
</evidence>
<organism evidence="7 8">
    <name type="scientific">Botrytis hyacinthi</name>
    <dbReference type="NCBI Taxonomy" id="278943"/>
    <lineage>
        <taxon>Eukaryota</taxon>
        <taxon>Fungi</taxon>
        <taxon>Dikarya</taxon>
        <taxon>Ascomycota</taxon>
        <taxon>Pezizomycotina</taxon>
        <taxon>Leotiomycetes</taxon>
        <taxon>Helotiales</taxon>
        <taxon>Sclerotiniaceae</taxon>
        <taxon>Botrytis</taxon>
    </lineage>
</organism>
<evidence type="ECO:0000256" key="4">
    <source>
        <dbReference type="ARBA" id="ARBA00023136"/>
    </source>
</evidence>
<keyword evidence="6" id="KW-0732">Signal</keyword>
<gene>
    <name evidence="7" type="ORF">BHYA_0150g00030</name>
</gene>
<dbReference type="PANTHER" id="PTHR23501:SF3">
    <property type="entry name" value="MAJOR FACILITATOR SUPERFAMILY (MFS) PROFILE DOMAIN-CONTAINING PROTEIN"/>
    <property type="match status" value="1"/>
</dbReference>
<feature type="transmembrane region" description="Helical" evidence="5">
    <location>
        <begin position="169"/>
        <end position="189"/>
    </location>
</feature>
<evidence type="ECO:0000256" key="6">
    <source>
        <dbReference type="SAM" id="SignalP"/>
    </source>
</evidence>
<dbReference type="GO" id="GO:0022857">
    <property type="term" value="F:transmembrane transporter activity"/>
    <property type="evidence" value="ECO:0007669"/>
    <property type="project" value="TreeGrafter"/>
</dbReference>
<comment type="caution">
    <text evidence="7">The sequence shown here is derived from an EMBL/GenBank/DDBJ whole genome shotgun (WGS) entry which is preliminary data.</text>
</comment>